<dbReference type="EMBL" id="JANBPT010001554">
    <property type="protein sequence ID" value="KAJ1906737.1"/>
    <property type="molecule type" value="Genomic_DNA"/>
</dbReference>
<reference evidence="2" key="1">
    <citation type="submission" date="2022-07" db="EMBL/GenBank/DDBJ databases">
        <title>Phylogenomic reconstructions and comparative analyses of Kickxellomycotina fungi.</title>
        <authorList>
            <person name="Reynolds N.K."/>
            <person name="Stajich J.E."/>
            <person name="Barry K."/>
            <person name="Grigoriev I.V."/>
            <person name="Crous P."/>
            <person name="Smith M.E."/>
        </authorList>
    </citation>
    <scope>NUCLEOTIDE SEQUENCE</scope>
    <source>
        <strain evidence="2">RSA 861</strain>
    </source>
</reference>
<name>A0A9W8DGS6_9FUNG</name>
<gene>
    <name evidence="2" type="ORF">IWQ60_012015</name>
</gene>
<comment type="caution">
    <text evidence="2">The sequence shown here is derived from an EMBL/GenBank/DDBJ whole genome shotgun (WGS) entry which is preliminary data.</text>
</comment>
<protein>
    <submittedName>
        <fullName evidence="2">Uncharacterized protein</fullName>
    </submittedName>
</protein>
<accession>A0A9W8DGS6</accession>
<feature type="signal peptide" evidence="1">
    <location>
        <begin position="1"/>
        <end position="19"/>
    </location>
</feature>
<sequence>MKLYTVLVLTVLLSGVAMAAPTPDADDEAFLFTKKDLASAMLIGANMAQQQSGNTAQAASELKPPA</sequence>
<evidence type="ECO:0000256" key="1">
    <source>
        <dbReference type="SAM" id="SignalP"/>
    </source>
</evidence>
<proteinExistence type="predicted"/>
<evidence type="ECO:0000313" key="2">
    <source>
        <dbReference type="EMBL" id="KAJ1906737.1"/>
    </source>
</evidence>
<organism evidence="2 3">
    <name type="scientific">Tieghemiomyces parasiticus</name>
    <dbReference type="NCBI Taxonomy" id="78921"/>
    <lineage>
        <taxon>Eukaryota</taxon>
        <taxon>Fungi</taxon>
        <taxon>Fungi incertae sedis</taxon>
        <taxon>Zoopagomycota</taxon>
        <taxon>Kickxellomycotina</taxon>
        <taxon>Dimargaritomycetes</taxon>
        <taxon>Dimargaritales</taxon>
        <taxon>Dimargaritaceae</taxon>
        <taxon>Tieghemiomyces</taxon>
    </lineage>
</organism>
<evidence type="ECO:0000313" key="3">
    <source>
        <dbReference type="Proteomes" id="UP001150569"/>
    </source>
</evidence>
<dbReference type="Proteomes" id="UP001150569">
    <property type="component" value="Unassembled WGS sequence"/>
</dbReference>
<feature type="chain" id="PRO_5040972584" evidence="1">
    <location>
        <begin position="20"/>
        <end position="66"/>
    </location>
</feature>
<keyword evidence="1" id="KW-0732">Signal</keyword>
<dbReference type="AlphaFoldDB" id="A0A9W8DGS6"/>
<keyword evidence="3" id="KW-1185">Reference proteome</keyword>